<accession>A0AAD9QJI3</accession>
<comment type="caution">
    <text evidence="2">The sequence shown here is derived from an EMBL/GenBank/DDBJ whole genome shotgun (WGS) entry which is preliminary data.</text>
</comment>
<feature type="compositionally biased region" description="Polar residues" evidence="1">
    <location>
        <begin position="1"/>
        <end position="17"/>
    </location>
</feature>
<feature type="compositionally biased region" description="Polar residues" evidence="1">
    <location>
        <begin position="40"/>
        <end position="58"/>
    </location>
</feature>
<gene>
    <name evidence="2" type="ORF">P5673_014130</name>
</gene>
<reference evidence="2" key="1">
    <citation type="journal article" date="2023" name="G3 (Bethesda)">
        <title>Whole genome assembly and annotation of the endangered Caribbean coral Acropora cervicornis.</title>
        <authorList>
            <person name="Selwyn J.D."/>
            <person name="Vollmer S.V."/>
        </authorList>
    </citation>
    <scope>NUCLEOTIDE SEQUENCE</scope>
    <source>
        <strain evidence="2">K2</strain>
    </source>
</reference>
<protein>
    <submittedName>
        <fullName evidence="2">Uncharacterized protein</fullName>
    </submittedName>
</protein>
<sequence>DIQELADQSPQARTNVPQKKKPSFLSKQSVESRCKHPTALPSNGQKGPASTIQTQRRSQTYQAAKEIHGAGLNDDTPAHIGLLSTTEKRCPTKILVEFMSKSKKFSKKVFPKIYKKAAEAFETSEVNMLRSVSIFYSRGVMGKKKYRSVYRSLSMTTSPKKKTKTTRIQVMSCSLPRLLPYNKLITFLNEVDIGTLKSVREDFCSDLELEDQVYGCYRDLSEYLVRLASFYLTTLSTEDFDCFLNVGHKILSSDDNFLIFGSNCSEQSTAARRYIAMIAKEMEEIEKGLFRFGDTIIRFRFAEFPNDMKMLAYLGGELTNAAKYFSTFADISSDKLSDVSKSFGSKQHNDFRPWEYHEQLAVAKKVADLKGKLNKTKQAPRTKRSKVTAFIASNKSRQEFEPLIGKFTDRAHVDPCT</sequence>
<proteinExistence type="predicted"/>
<dbReference type="Proteomes" id="UP001249851">
    <property type="component" value="Unassembled WGS sequence"/>
</dbReference>
<keyword evidence="3" id="KW-1185">Reference proteome</keyword>
<feature type="non-terminal residue" evidence="2">
    <location>
        <position position="1"/>
    </location>
</feature>
<dbReference type="EMBL" id="JARQWQ010000028">
    <property type="protein sequence ID" value="KAK2562469.1"/>
    <property type="molecule type" value="Genomic_DNA"/>
</dbReference>
<dbReference type="AlphaFoldDB" id="A0AAD9QJI3"/>
<evidence type="ECO:0000313" key="2">
    <source>
        <dbReference type="EMBL" id="KAK2562469.1"/>
    </source>
</evidence>
<organism evidence="2 3">
    <name type="scientific">Acropora cervicornis</name>
    <name type="common">Staghorn coral</name>
    <dbReference type="NCBI Taxonomy" id="6130"/>
    <lineage>
        <taxon>Eukaryota</taxon>
        <taxon>Metazoa</taxon>
        <taxon>Cnidaria</taxon>
        <taxon>Anthozoa</taxon>
        <taxon>Hexacorallia</taxon>
        <taxon>Scleractinia</taxon>
        <taxon>Astrocoeniina</taxon>
        <taxon>Acroporidae</taxon>
        <taxon>Acropora</taxon>
    </lineage>
</organism>
<evidence type="ECO:0000256" key="1">
    <source>
        <dbReference type="SAM" id="MobiDB-lite"/>
    </source>
</evidence>
<name>A0AAD9QJI3_ACRCE</name>
<reference evidence="2" key="2">
    <citation type="journal article" date="2023" name="Science">
        <title>Genomic signatures of disease resistance in endangered staghorn corals.</title>
        <authorList>
            <person name="Vollmer S.V."/>
            <person name="Selwyn J.D."/>
            <person name="Despard B.A."/>
            <person name="Roesel C.L."/>
        </authorList>
    </citation>
    <scope>NUCLEOTIDE SEQUENCE</scope>
    <source>
        <strain evidence="2">K2</strain>
    </source>
</reference>
<feature type="region of interest" description="Disordered" evidence="1">
    <location>
        <begin position="1"/>
        <end position="58"/>
    </location>
</feature>
<evidence type="ECO:0000313" key="3">
    <source>
        <dbReference type="Proteomes" id="UP001249851"/>
    </source>
</evidence>